<accession>A0AAN8E9A3</accession>
<feature type="compositionally biased region" description="Basic and acidic residues" evidence="5">
    <location>
        <begin position="238"/>
        <end position="255"/>
    </location>
</feature>
<feature type="transmembrane region" description="Helical" evidence="6">
    <location>
        <begin position="473"/>
        <end position="497"/>
    </location>
</feature>
<dbReference type="GO" id="GO:0055085">
    <property type="term" value="P:transmembrane transport"/>
    <property type="evidence" value="ECO:0007669"/>
    <property type="project" value="InterPro"/>
</dbReference>
<evidence type="ECO:0000256" key="5">
    <source>
        <dbReference type="SAM" id="MobiDB-lite"/>
    </source>
</evidence>
<dbReference type="PANTHER" id="PTHR31794:SF2">
    <property type="entry name" value="AUXIN EFFLUX TRANSPORTER FAMILY PROTEIN (EUROFUNG)"/>
    <property type="match status" value="1"/>
</dbReference>
<evidence type="ECO:0000256" key="3">
    <source>
        <dbReference type="ARBA" id="ARBA00022989"/>
    </source>
</evidence>
<keyword evidence="8" id="KW-1185">Reference proteome</keyword>
<feature type="transmembrane region" description="Helical" evidence="6">
    <location>
        <begin position="119"/>
        <end position="140"/>
    </location>
</feature>
<feature type="transmembrane region" description="Helical" evidence="6">
    <location>
        <begin position="54"/>
        <end position="76"/>
    </location>
</feature>
<dbReference type="InterPro" id="IPR004776">
    <property type="entry name" value="Mem_transp_PIN-like"/>
</dbReference>
<keyword evidence="4 6" id="KW-0472">Membrane</keyword>
<evidence type="ECO:0000256" key="4">
    <source>
        <dbReference type="ARBA" id="ARBA00023136"/>
    </source>
</evidence>
<feature type="transmembrane region" description="Helical" evidence="6">
    <location>
        <begin position="152"/>
        <end position="173"/>
    </location>
</feature>
<dbReference type="Pfam" id="PF03547">
    <property type="entry name" value="Mem_trans"/>
    <property type="match status" value="1"/>
</dbReference>
<feature type="transmembrane region" description="Helical" evidence="6">
    <location>
        <begin position="88"/>
        <end position="107"/>
    </location>
</feature>
<feature type="region of interest" description="Disordered" evidence="5">
    <location>
        <begin position="230"/>
        <end position="316"/>
    </location>
</feature>
<protein>
    <recommendedName>
        <fullName evidence="9">Auxin efflux carrier</fullName>
    </recommendedName>
</protein>
<dbReference type="Proteomes" id="UP001316803">
    <property type="component" value="Unassembled WGS sequence"/>
</dbReference>
<sequence length="572" mass="62577">MPLSDYFRTPTSFRLSQLSTAIEGRDQHALSTSFQAIEAFTAPYHSAHPNFGHLMLLVFEAVLEVVCVSAPGYIVARQGMFDAEAQKFLANLNVQLFTPALIFTKLASQLTADKLADLAIIPLIFVVQTLISFGTSFIISKLMRLKKRHTNFVIAMAVFGNSNSLPISLVISLSKTLKGLHWDKVPGDNDDEVGARGILYLLIFQQLGQLVRWTWGYNVLLAPAEKYTEEEGGTMHISETERGRGEYRDEPETERLISPLGTDQDYSDDDDSTRVANSPTTTSGAKTPNGHGKFSSRSSESDADLMPTPANGNIAPDHNLVGDGVQKGNEHVGPVSGTMNKIRNGFIEAGRKTKRGFRSAASSMFAALPGSLQKVLTKLGSYVSRFFAGLWEFMNPPLWAMLIAILVASVPPLQHLFFDKGTFLRNSVTRAVEQSGNVAVPLILVVLGGNLARNTLPRESAGDITDPKVERKLLIASLVSRMLLPTIVMAPLLALTAKFIPVSILDDKIFIIVCFLLTGAPTALQLAQICQINNVFMPVMSNILFQSYVIWILPSTLILVLLALETVEWAKA</sequence>
<comment type="caution">
    <text evidence="7">The sequence shown here is derived from an EMBL/GenBank/DDBJ whole genome shotgun (WGS) entry which is preliminary data.</text>
</comment>
<organism evidence="7 8">
    <name type="scientific">Knufia fluminis</name>
    <dbReference type="NCBI Taxonomy" id="191047"/>
    <lineage>
        <taxon>Eukaryota</taxon>
        <taxon>Fungi</taxon>
        <taxon>Dikarya</taxon>
        <taxon>Ascomycota</taxon>
        <taxon>Pezizomycotina</taxon>
        <taxon>Eurotiomycetes</taxon>
        <taxon>Chaetothyriomycetidae</taxon>
        <taxon>Chaetothyriales</taxon>
        <taxon>Trichomeriaceae</taxon>
        <taxon>Knufia</taxon>
    </lineage>
</organism>
<evidence type="ECO:0000256" key="2">
    <source>
        <dbReference type="ARBA" id="ARBA00022692"/>
    </source>
</evidence>
<feature type="compositionally biased region" description="Polar residues" evidence="5">
    <location>
        <begin position="274"/>
        <end position="286"/>
    </location>
</feature>
<dbReference type="PANTHER" id="PTHR31794">
    <property type="entry name" value="AUXIN EFFLUX TRANSPORTER FAMILY PROTEIN (EUROFUNG)"/>
    <property type="match status" value="1"/>
</dbReference>
<evidence type="ECO:0008006" key="9">
    <source>
        <dbReference type="Google" id="ProtNLM"/>
    </source>
</evidence>
<evidence type="ECO:0000256" key="1">
    <source>
        <dbReference type="ARBA" id="ARBA00004141"/>
    </source>
</evidence>
<evidence type="ECO:0000313" key="8">
    <source>
        <dbReference type="Proteomes" id="UP001316803"/>
    </source>
</evidence>
<feature type="transmembrane region" description="Helical" evidence="6">
    <location>
        <begin position="539"/>
        <end position="564"/>
    </location>
</feature>
<dbReference type="AlphaFoldDB" id="A0AAN8E9A3"/>
<proteinExistence type="predicted"/>
<dbReference type="GO" id="GO:0005783">
    <property type="term" value="C:endoplasmic reticulum"/>
    <property type="evidence" value="ECO:0007669"/>
    <property type="project" value="TreeGrafter"/>
</dbReference>
<name>A0AAN8E9A3_9EURO</name>
<dbReference type="GO" id="GO:0016020">
    <property type="term" value="C:membrane"/>
    <property type="evidence" value="ECO:0007669"/>
    <property type="project" value="UniProtKB-SubCell"/>
</dbReference>
<keyword evidence="2 6" id="KW-0812">Transmembrane</keyword>
<evidence type="ECO:0000256" key="6">
    <source>
        <dbReference type="SAM" id="Phobius"/>
    </source>
</evidence>
<comment type="subcellular location">
    <subcellularLocation>
        <location evidence="1">Membrane</location>
        <topology evidence="1">Multi-pass membrane protein</topology>
    </subcellularLocation>
</comment>
<evidence type="ECO:0000313" key="7">
    <source>
        <dbReference type="EMBL" id="KAK5949589.1"/>
    </source>
</evidence>
<keyword evidence="3 6" id="KW-1133">Transmembrane helix</keyword>
<feature type="transmembrane region" description="Helical" evidence="6">
    <location>
        <begin position="509"/>
        <end position="527"/>
    </location>
</feature>
<gene>
    <name evidence="7" type="ORF">OHC33_009396</name>
</gene>
<reference evidence="7 8" key="1">
    <citation type="submission" date="2022-12" db="EMBL/GenBank/DDBJ databases">
        <title>Genomic features and morphological characterization of a novel Knufia sp. strain isolated from spacecraft assembly facility.</title>
        <authorList>
            <person name="Teixeira M."/>
            <person name="Chander A.M."/>
            <person name="Stajich J.E."/>
            <person name="Venkateswaran K."/>
        </authorList>
    </citation>
    <scope>NUCLEOTIDE SEQUENCE [LARGE SCALE GENOMIC DNA]</scope>
    <source>
        <strain evidence="7 8">FJI-L2-BK-P2</strain>
    </source>
</reference>
<dbReference type="EMBL" id="JAKLMC020000034">
    <property type="protein sequence ID" value="KAK5949589.1"/>
    <property type="molecule type" value="Genomic_DNA"/>
</dbReference>